<evidence type="ECO:0000313" key="1">
    <source>
        <dbReference type="EnsemblMetazoa" id="Aqu2.1.07609_001"/>
    </source>
</evidence>
<reference evidence="1" key="1">
    <citation type="submission" date="2017-05" db="UniProtKB">
        <authorList>
            <consortium name="EnsemblMetazoa"/>
        </authorList>
    </citation>
    <scope>IDENTIFICATION</scope>
</reference>
<accession>A0A1X7SZK8</accession>
<proteinExistence type="predicted"/>
<dbReference type="InParanoid" id="A0A1X7SZK8"/>
<organism evidence="1">
    <name type="scientific">Amphimedon queenslandica</name>
    <name type="common">Sponge</name>
    <dbReference type="NCBI Taxonomy" id="400682"/>
    <lineage>
        <taxon>Eukaryota</taxon>
        <taxon>Metazoa</taxon>
        <taxon>Porifera</taxon>
        <taxon>Demospongiae</taxon>
        <taxon>Heteroscleromorpha</taxon>
        <taxon>Haplosclerida</taxon>
        <taxon>Niphatidae</taxon>
        <taxon>Amphimedon</taxon>
    </lineage>
</organism>
<protein>
    <submittedName>
        <fullName evidence="1">Uncharacterized protein</fullName>
    </submittedName>
</protein>
<name>A0A1X7SZK8_AMPQE</name>
<sequence length="31" mass="3766">MDHIYQLIVNIQQLQNYPNKQHGEEVSTRLR</sequence>
<dbReference type="EnsemblMetazoa" id="Aqu2.1.07609_001">
    <property type="protein sequence ID" value="Aqu2.1.07609_001"/>
    <property type="gene ID" value="Aqu2.1.07609"/>
</dbReference>
<dbReference type="AlphaFoldDB" id="A0A1X7SZK8"/>